<name>A0A1I3XUN1_9PROT</name>
<evidence type="ECO:0000313" key="8">
    <source>
        <dbReference type="Proteomes" id="UP000199473"/>
    </source>
</evidence>
<dbReference type="STRING" id="1123062.SAMN02745775_101673"/>
<dbReference type="InterPro" id="IPR051323">
    <property type="entry name" value="AtsK-like"/>
</dbReference>
<protein>
    <submittedName>
        <fullName evidence="7">Taurine dioxygenase</fullName>
    </submittedName>
</protein>
<proteinExistence type="inferred from homology"/>
<dbReference type="AlphaFoldDB" id="A0A1I3XUN1"/>
<dbReference type="GO" id="GO:0000908">
    <property type="term" value="F:taurine dioxygenase activity"/>
    <property type="evidence" value="ECO:0007669"/>
    <property type="project" value="TreeGrafter"/>
</dbReference>
<reference evidence="7 8" key="1">
    <citation type="submission" date="2016-10" db="EMBL/GenBank/DDBJ databases">
        <authorList>
            <person name="de Groot N.N."/>
        </authorList>
    </citation>
    <scope>NUCLEOTIDE SEQUENCE [LARGE SCALE GENOMIC DNA]</scope>
    <source>
        <strain evidence="7 8">DSM 19981</strain>
    </source>
</reference>
<dbReference type="Pfam" id="PF02668">
    <property type="entry name" value="TauD"/>
    <property type="match status" value="1"/>
</dbReference>
<feature type="domain" description="TauD/TfdA-like" evidence="6">
    <location>
        <begin position="30"/>
        <end position="265"/>
    </location>
</feature>
<dbReference type="Proteomes" id="UP000199473">
    <property type="component" value="Unassembled WGS sequence"/>
</dbReference>
<dbReference type="InterPro" id="IPR003819">
    <property type="entry name" value="TauD/TfdA-like"/>
</dbReference>
<evidence type="ECO:0000256" key="4">
    <source>
        <dbReference type="ARBA" id="ARBA00023002"/>
    </source>
</evidence>
<evidence type="ECO:0000256" key="5">
    <source>
        <dbReference type="ARBA" id="ARBA00023004"/>
    </source>
</evidence>
<dbReference type="EMBL" id="FOSQ01000001">
    <property type="protein sequence ID" value="SFK23278.1"/>
    <property type="molecule type" value="Genomic_DNA"/>
</dbReference>
<gene>
    <name evidence="7" type="ORF">SAMN02745775_101673</name>
</gene>
<evidence type="ECO:0000259" key="6">
    <source>
        <dbReference type="Pfam" id="PF02668"/>
    </source>
</evidence>
<comment type="similarity">
    <text evidence="1">Belongs to the TfdA dioxygenase family.</text>
</comment>
<dbReference type="InterPro" id="IPR042098">
    <property type="entry name" value="TauD-like_sf"/>
</dbReference>
<dbReference type="SUPFAM" id="SSF51197">
    <property type="entry name" value="Clavaminate synthase-like"/>
    <property type="match status" value="1"/>
</dbReference>
<dbReference type="GO" id="GO:0005737">
    <property type="term" value="C:cytoplasm"/>
    <property type="evidence" value="ECO:0007669"/>
    <property type="project" value="TreeGrafter"/>
</dbReference>
<keyword evidence="5" id="KW-0408">Iron</keyword>
<keyword evidence="3 7" id="KW-0223">Dioxygenase</keyword>
<evidence type="ECO:0000256" key="3">
    <source>
        <dbReference type="ARBA" id="ARBA00022964"/>
    </source>
</evidence>
<dbReference type="GO" id="GO:0046872">
    <property type="term" value="F:metal ion binding"/>
    <property type="evidence" value="ECO:0007669"/>
    <property type="project" value="UniProtKB-KW"/>
</dbReference>
<organism evidence="7 8">
    <name type="scientific">Falsiroseomonas stagni DSM 19981</name>
    <dbReference type="NCBI Taxonomy" id="1123062"/>
    <lineage>
        <taxon>Bacteria</taxon>
        <taxon>Pseudomonadati</taxon>
        <taxon>Pseudomonadota</taxon>
        <taxon>Alphaproteobacteria</taxon>
        <taxon>Acetobacterales</taxon>
        <taxon>Roseomonadaceae</taxon>
        <taxon>Falsiroseomonas</taxon>
    </lineage>
</organism>
<accession>A0A1I3XUN1</accession>
<dbReference type="GO" id="GO:0006790">
    <property type="term" value="P:sulfur compound metabolic process"/>
    <property type="evidence" value="ECO:0007669"/>
    <property type="project" value="TreeGrafter"/>
</dbReference>
<dbReference type="PANTHER" id="PTHR30468">
    <property type="entry name" value="ALPHA-KETOGLUTARATE-DEPENDENT SULFONATE DIOXYGENASE"/>
    <property type="match status" value="1"/>
</dbReference>
<keyword evidence="4" id="KW-0560">Oxidoreductase</keyword>
<evidence type="ECO:0000256" key="1">
    <source>
        <dbReference type="ARBA" id="ARBA00005896"/>
    </source>
</evidence>
<dbReference type="Gene3D" id="3.60.130.10">
    <property type="entry name" value="Clavaminate synthase-like"/>
    <property type="match status" value="1"/>
</dbReference>
<keyword evidence="2" id="KW-0479">Metal-binding</keyword>
<sequence>MSAWNIAAMSSLPAAILDARPAALSARGLETRPLHPAFGVEILGLDVTRDLDEAGAAALRQALEAHEVVVLRGQALDPVQQVAFTARLGTLSRHPLSRLALPGLPEVVLEQDEPDDRHAQWHAHMTWAAEPSRYSALFAAAIPAEGGVIAFASQVAAYARLDPHLRERIEYLAVEHAHPRGRAAGLAPVVHPLVRIDPATGRRALVLDHDTTARVRGLPEGEGAALLHRLLGAATDPAITLRHRWREGDLVVWDNRAVLHRAAFPAAWRLHRTMVRGSRPLGPADLVTPWVSAG</sequence>
<evidence type="ECO:0000313" key="7">
    <source>
        <dbReference type="EMBL" id="SFK23278.1"/>
    </source>
</evidence>
<dbReference type="PANTHER" id="PTHR30468:SF1">
    <property type="entry name" value="ALPHA-KETOGLUTARATE-DEPENDENT SULFONATE DIOXYGENASE"/>
    <property type="match status" value="1"/>
</dbReference>
<evidence type="ECO:0000256" key="2">
    <source>
        <dbReference type="ARBA" id="ARBA00022723"/>
    </source>
</evidence>
<keyword evidence="8" id="KW-1185">Reference proteome</keyword>